<dbReference type="SUPFAM" id="SSF144232">
    <property type="entry name" value="HIT/MYND zinc finger-like"/>
    <property type="match status" value="1"/>
</dbReference>
<evidence type="ECO:0000313" key="6">
    <source>
        <dbReference type="EMBL" id="KAK7028287.1"/>
    </source>
</evidence>
<evidence type="ECO:0000256" key="4">
    <source>
        <dbReference type="PROSITE-ProRule" id="PRU00134"/>
    </source>
</evidence>
<comment type="caution">
    <text evidence="6">The sequence shown here is derived from an EMBL/GenBank/DDBJ whole genome shotgun (WGS) entry which is preliminary data.</text>
</comment>
<dbReference type="Gene3D" id="6.10.140.2220">
    <property type="match status" value="1"/>
</dbReference>
<protein>
    <recommendedName>
        <fullName evidence="5">MYND-type domain-containing protein</fullName>
    </recommendedName>
</protein>
<keyword evidence="2 4" id="KW-0863">Zinc-finger</keyword>
<dbReference type="GO" id="GO:0008270">
    <property type="term" value="F:zinc ion binding"/>
    <property type="evidence" value="ECO:0007669"/>
    <property type="project" value="UniProtKB-KW"/>
</dbReference>
<dbReference type="Pfam" id="PF01753">
    <property type="entry name" value="zf-MYND"/>
    <property type="match status" value="1"/>
</dbReference>
<evidence type="ECO:0000259" key="5">
    <source>
        <dbReference type="PROSITE" id="PS50865"/>
    </source>
</evidence>
<evidence type="ECO:0000256" key="1">
    <source>
        <dbReference type="ARBA" id="ARBA00022723"/>
    </source>
</evidence>
<sequence>MAAQPIQDLLWSDDFAVLLGLKHSIYPNRNLPDGQEFTRHERLMVYLHRNAEESEPQQDIINSRFCALYLPATIDKLFNLPVPTDMQTLEEHEMAFTFSAHNAWAEMLVAVQHIPYVGKYLRSNKPIAAPGKQLPQLLADRLADAAPRWEGKMAASRRNVCDEERQHYISAAANAVQVLNTLCTHFIKVKDRETVISRETQGKLLPFFLRWSRRYRGQFLGDVSERMKNFFSNQAERDEEFRIVRRMYRNWDVCGLPTCNERTEKKLKACGRCQTVRYCSSEHQRMDWTNNIAGAPHKQFCHKTEY</sequence>
<evidence type="ECO:0000256" key="2">
    <source>
        <dbReference type="ARBA" id="ARBA00022771"/>
    </source>
</evidence>
<accession>A0AAW0BNY7</accession>
<evidence type="ECO:0000256" key="3">
    <source>
        <dbReference type="ARBA" id="ARBA00022833"/>
    </source>
</evidence>
<keyword evidence="1" id="KW-0479">Metal-binding</keyword>
<evidence type="ECO:0000313" key="7">
    <source>
        <dbReference type="Proteomes" id="UP001362999"/>
    </source>
</evidence>
<keyword evidence="3" id="KW-0862">Zinc</keyword>
<keyword evidence="7" id="KW-1185">Reference proteome</keyword>
<gene>
    <name evidence="6" type="ORF">R3P38DRAFT_2935181</name>
</gene>
<proteinExistence type="predicted"/>
<dbReference type="PROSITE" id="PS50865">
    <property type="entry name" value="ZF_MYND_2"/>
    <property type="match status" value="1"/>
</dbReference>
<organism evidence="6 7">
    <name type="scientific">Favolaschia claudopus</name>
    <dbReference type="NCBI Taxonomy" id="2862362"/>
    <lineage>
        <taxon>Eukaryota</taxon>
        <taxon>Fungi</taxon>
        <taxon>Dikarya</taxon>
        <taxon>Basidiomycota</taxon>
        <taxon>Agaricomycotina</taxon>
        <taxon>Agaricomycetes</taxon>
        <taxon>Agaricomycetidae</taxon>
        <taxon>Agaricales</taxon>
        <taxon>Marasmiineae</taxon>
        <taxon>Mycenaceae</taxon>
        <taxon>Favolaschia</taxon>
    </lineage>
</organism>
<dbReference type="EMBL" id="JAWWNJ010000028">
    <property type="protein sequence ID" value="KAK7028287.1"/>
    <property type="molecule type" value="Genomic_DNA"/>
</dbReference>
<dbReference type="Proteomes" id="UP001362999">
    <property type="component" value="Unassembled WGS sequence"/>
</dbReference>
<name>A0AAW0BNY7_9AGAR</name>
<feature type="domain" description="MYND-type" evidence="5">
    <location>
        <begin position="256"/>
        <end position="301"/>
    </location>
</feature>
<dbReference type="AlphaFoldDB" id="A0AAW0BNY7"/>
<reference evidence="6 7" key="1">
    <citation type="journal article" date="2024" name="J Genomics">
        <title>Draft genome sequencing and assembly of Favolaschia claudopus CIRM-BRFM 2984 isolated from oak limbs.</title>
        <authorList>
            <person name="Navarro D."/>
            <person name="Drula E."/>
            <person name="Chaduli D."/>
            <person name="Cazenave R."/>
            <person name="Ahrendt S."/>
            <person name="Wang J."/>
            <person name="Lipzen A."/>
            <person name="Daum C."/>
            <person name="Barry K."/>
            <person name="Grigoriev I.V."/>
            <person name="Favel A."/>
            <person name="Rosso M.N."/>
            <person name="Martin F."/>
        </authorList>
    </citation>
    <scope>NUCLEOTIDE SEQUENCE [LARGE SCALE GENOMIC DNA]</scope>
    <source>
        <strain evidence="6 7">CIRM-BRFM 2984</strain>
    </source>
</reference>
<dbReference type="InterPro" id="IPR002893">
    <property type="entry name" value="Znf_MYND"/>
</dbReference>